<evidence type="ECO:0000256" key="7">
    <source>
        <dbReference type="ARBA" id="ARBA00022989"/>
    </source>
</evidence>
<reference evidence="12 13" key="1">
    <citation type="journal article" date="2023" name="Mol. Biol. Evol.">
        <title>Genomics of Secondarily Temperate Adaptation in the Only Non-Antarctic Icefish.</title>
        <authorList>
            <person name="Rivera-Colon A.G."/>
            <person name="Rayamajhi N."/>
            <person name="Minhas B.F."/>
            <person name="Madrigal G."/>
            <person name="Bilyk K.T."/>
            <person name="Yoon V."/>
            <person name="Hune M."/>
            <person name="Gregory S."/>
            <person name="Cheng C.H.C."/>
            <person name="Catchen J.M."/>
        </authorList>
    </citation>
    <scope>NUCLEOTIDE SEQUENCE [LARGE SCALE GENOMIC DNA]</scope>
    <source>
        <tissue evidence="12">White muscle</tissue>
    </source>
</reference>
<keyword evidence="11" id="KW-0325">Glycoprotein</keyword>
<evidence type="ECO:0000256" key="2">
    <source>
        <dbReference type="ARBA" id="ARBA00006003"/>
    </source>
</evidence>
<protein>
    <submittedName>
        <fullName evidence="12">Uncharacterized protein</fullName>
    </submittedName>
</protein>
<organism evidence="12 13">
    <name type="scientific">Champsocephalus gunnari</name>
    <name type="common">Mackerel icefish</name>
    <dbReference type="NCBI Taxonomy" id="52237"/>
    <lineage>
        <taxon>Eukaryota</taxon>
        <taxon>Metazoa</taxon>
        <taxon>Chordata</taxon>
        <taxon>Craniata</taxon>
        <taxon>Vertebrata</taxon>
        <taxon>Euteleostomi</taxon>
        <taxon>Actinopterygii</taxon>
        <taxon>Neopterygii</taxon>
        <taxon>Teleostei</taxon>
        <taxon>Neoteleostei</taxon>
        <taxon>Acanthomorphata</taxon>
        <taxon>Eupercaria</taxon>
        <taxon>Perciformes</taxon>
        <taxon>Notothenioidei</taxon>
        <taxon>Channichthyidae</taxon>
        <taxon>Champsocephalus</taxon>
    </lineage>
</organism>
<keyword evidence="5" id="KW-0812">Transmembrane</keyword>
<comment type="subcellular location">
    <subcellularLocation>
        <location evidence="1">Golgi apparatus membrane</location>
        <topology evidence="1">Single-pass type II membrane protein</topology>
    </subcellularLocation>
</comment>
<evidence type="ECO:0000256" key="11">
    <source>
        <dbReference type="ARBA" id="ARBA00023180"/>
    </source>
</evidence>
<name>A0AAN8CW69_CHAGU</name>
<evidence type="ECO:0000256" key="6">
    <source>
        <dbReference type="ARBA" id="ARBA00022968"/>
    </source>
</evidence>
<sequence>MLYRLNKNKTLLSLLSIAAIYLLYGSMWKSLVCSPDHGSSRSCDCHKCLGDGDPWFRETLQLVPRPFLSKTHRTSLEEYNWWKKLQYDQRNFTEFNATLEKLFKIFPSVPDVVESNPDRCISCAVVGNSGNLKRSHYGPLIDAHDLVIRMNHGRTKGFEEDVGTRSTHHILYPESAITVPDNTSLVLFPFKNQDLLWLINKFQPSEGAAGNAKRIANKDLVMILNPAFMKHVHENWLESKGRYPSTGFMTVILSLFMCDQISVFGFGADSKGNWNHYYEILKNLNLRTGPHPGAHEYGVLQKLNTKKKISFHTGF</sequence>
<evidence type="ECO:0000313" key="12">
    <source>
        <dbReference type="EMBL" id="KAK5911606.1"/>
    </source>
</evidence>
<dbReference type="GO" id="GO:0003836">
    <property type="term" value="F:beta-galactoside (CMP) alpha-2,3-sialyltransferase activity"/>
    <property type="evidence" value="ECO:0007669"/>
    <property type="project" value="TreeGrafter"/>
</dbReference>
<keyword evidence="6" id="KW-0735">Signal-anchor</keyword>
<evidence type="ECO:0000256" key="5">
    <source>
        <dbReference type="ARBA" id="ARBA00022692"/>
    </source>
</evidence>
<evidence type="ECO:0000256" key="9">
    <source>
        <dbReference type="ARBA" id="ARBA00023136"/>
    </source>
</evidence>
<evidence type="ECO:0000313" key="13">
    <source>
        <dbReference type="Proteomes" id="UP001331515"/>
    </source>
</evidence>
<evidence type="ECO:0000256" key="3">
    <source>
        <dbReference type="ARBA" id="ARBA00022676"/>
    </source>
</evidence>
<dbReference type="FunFam" id="3.90.1480.20:FF:000015">
    <property type="entry name" value="Lactosylceramide alpha-2,3-sialyltransferase"/>
    <property type="match status" value="1"/>
</dbReference>
<evidence type="ECO:0000256" key="10">
    <source>
        <dbReference type="ARBA" id="ARBA00023157"/>
    </source>
</evidence>
<keyword evidence="4" id="KW-0808">Transferase</keyword>
<dbReference type="GO" id="GO:0000139">
    <property type="term" value="C:Golgi membrane"/>
    <property type="evidence" value="ECO:0007669"/>
    <property type="project" value="UniProtKB-SubCell"/>
</dbReference>
<proteinExistence type="inferred from homology"/>
<keyword evidence="10" id="KW-1015">Disulfide bond</keyword>
<keyword evidence="8" id="KW-0333">Golgi apparatus</keyword>
<dbReference type="PANTHER" id="PTHR46032:SF6">
    <property type="entry name" value="CMP-N-ACETYLNEURAMINATE-BETA-GALACTOSAMIDE-ALPHA-2,3-SIALYLTRANSFERASE 1"/>
    <property type="match status" value="1"/>
</dbReference>
<keyword evidence="3" id="KW-0328">Glycosyltransferase</keyword>
<keyword evidence="9" id="KW-0472">Membrane</keyword>
<keyword evidence="7" id="KW-1133">Transmembrane helix</keyword>
<evidence type="ECO:0000256" key="4">
    <source>
        <dbReference type="ARBA" id="ARBA00022679"/>
    </source>
</evidence>
<dbReference type="InterPro" id="IPR038578">
    <property type="entry name" value="GT29-like_sf"/>
</dbReference>
<evidence type="ECO:0000256" key="8">
    <source>
        <dbReference type="ARBA" id="ARBA00023034"/>
    </source>
</evidence>
<gene>
    <name evidence="12" type="ORF">CgunFtcFv8_005766</name>
</gene>
<dbReference type="EMBL" id="JAURVH010001528">
    <property type="protein sequence ID" value="KAK5911606.1"/>
    <property type="molecule type" value="Genomic_DNA"/>
</dbReference>
<dbReference type="PANTHER" id="PTHR46032">
    <property type="entry name" value="ALPHA-2,3-SIALYLTRANSFERASE ST3GAL I ISOFORM X1"/>
    <property type="match status" value="1"/>
</dbReference>
<keyword evidence="13" id="KW-1185">Reference proteome</keyword>
<dbReference type="InterPro" id="IPR051757">
    <property type="entry name" value="Beta-gal_alpha2-3_sialyltrans"/>
</dbReference>
<comment type="caution">
    <text evidence="12">The sequence shown here is derived from an EMBL/GenBank/DDBJ whole genome shotgun (WGS) entry which is preliminary data.</text>
</comment>
<comment type="similarity">
    <text evidence="2">Belongs to the glycosyltransferase 29 family.</text>
</comment>
<evidence type="ECO:0000256" key="1">
    <source>
        <dbReference type="ARBA" id="ARBA00004323"/>
    </source>
</evidence>
<dbReference type="Proteomes" id="UP001331515">
    <property type="component" value="Unassembled WGS sequence"/>
</dbReference>
<dbReference type="Pfam" id="PF00777">
    <property type="entry name" value="Glyco_transf_29"/>
    <property type="match status" value="1"/>
</dbReference>
<dbReference type="AlphaFoldDB" id="A0AAN8CW69"/>
<dbReference type="InterPro" id="IPR001675">
    <property type="entry name" value="Glyco_trans_29"/>
</dbReference>
<dbReference type="GO" id="GO:0097503">
    <property type="term" value="P:sialylation"/>
    <property type="evidence" value="ECO:0007669"/>
    <property type="project" value="TreeGrafter"/>
</dbReference>
<accession>A0AAN8CW69</accession>
<dbReference type="Gene3D" id="3.90.1480.20">
    <property type="entry name" value="Glycosyl transferase family 29"/>
    <property type="match status" value="1"/>
</dbReference>